<dbReference type="InterPro" id="IPR036249">
    <property type="entry name" value="Thioredoxin-like_sf"/>
</dbReference>
<dbReference type="InterPro" id="IPR051470">
    <property type="entry name" value="Thiol:disulfide_interchange"/>
</dbReference>
<dbReference type="Gene3D" id="3.40.30.10">
    <property type="entry name" value="Glutaredoxin"/>
    <property type="match status" value="1"/>
</dbReference>
<evidence type="ECO:0000259" key="2">
    <source>
        <dbReference type="Pfam" id="PF13462"/>
    </source>
</evidence>
<dbReference type="InterPro" id="IPR017937">
    <property type="entry name" value="Thioredoxin_CS"/>
</dbReference>
<name>A0A6S6SF05_9BACT</name>
<dbReference type="SUPFAM" id="SSF52833">
    <property type="entry name" value="Thioredoxin-like"/>
    <property type="match status" value="1"/>
</dbReference>
<feature type="domain" description="Thioredoxin-like fold" evidence="2">
    <location>
        <begin position="117"/>
        <end position="263"/>
    </location>
</feature>
<dbReference type="PROSITE" id="PS00194">
    <property type="entry name" value="THIOREDOXIN_1"/>
    <property type="match status" value="1"/>
</dbReference>
<dbReference type="EMBL" id="CACVAZ010000014">
    <property type="protein sequence ID" value="CAA6803947.1"/>
    <property type="molecule type" value="Genomic_DNA"/>
</dbReference>
<dbReference type="PANTHER" id="PTHR35272">
    <property type="entry name" value="THIOL:DISULFIDE INTERCHANGE PROTEIN DSBC-RELATED"/>
    <property type="match status" value="1"/>
</dbReference>
<keyword evidence="1" id="KW-0676">Redox-active center</keyword>
<evidence type="ECO:0000256" key="1">
    <source>
        <dbReference type="ARBA" id="ARBA00023284"/>
    </source>
</evidence>
<gene>
    <name evidence="3" type="ORF">HELGO_WM10781</name>
</gene>
<dbReference type="Pfam" id="PF13462">
    <property type="entry name" value="Thioredoxin_4"/>
    <property type="match status" value="1"/>
</dbReference>
<dbReference type="AlphaFoldDB" id="A0A6S6SF05"/>
<dbReference type="InterPro" id="IPR012336">
    <property type="entry name" value="Thioredoxin-like_fold"/>
</dbReference>
<protein>
    <submittedName>
        <fullName evidence="3">Secreted protein, suppressor for copper-sensitivity ScsC</fullName>
    </submittedName>
</protein>
<reference evidence="3" key="1">
    <citation type="submission" date="2020-01" db="EMBL/GenBank/DDBJ databases">
        <authorList>
            <person name="Meier V. D."/>
            <person name="Meier V D."/>
        </authorList>
    </citation>
    <scope>NUCLEOTIDE SEQUENCE</scope>
    <source>
        <strain evidence="3">HLG_WM_MAG_02</strain>
    </source>
</reference>
<sequence>MRIKILLLMILATAQLLGVSQKSVEFYVKKYIEKKTNSPVKHVETLSSYVIEGTNGWKVYFLSLEVSVNMNNQFIDKKVNKVVFNKGSKIAFSLKDSQGKDYANILKPKVPMDAYNKKHLLAGNVNAKHKVLVMSDPFCPYCQEIVPKLIEDVQKNPSVFALYYYHLPLLRIHPASDITTKAMHIFQERGQIRKLKQCYHLLVSEKEKNPKVILKAIEEKTGVYFTQKELNNKAIVDALAFDLAMKKRLMVTGTPTIFIDGTWDPTRMKYKELLPRN</sequence>
<evidence type="ECO:0000313" key="3">
    <source>
        <dbReference type="EMBL" id="CAA6803947.1"/>
    </source>
</evidence>
<organism evidence="3">
    <name type="scientific">uncultured Sulfurovum sp</name>
    <dbReference type="NCBI Taxonomy" id="269237"/>
    <lineage>
        <taxon>Bacteria</taxon>
        <taxon>Pseudomonadati</taxon>
        <taxon>Campylobacterota</taxon>
        <taxon>Epsilonproteobacteria</taxon>
        <taxon>Campylobacterales</taxon>
        <taxon>Sulfurovaceae</taxon>
        <taxon>Sulfurovum</taxon>
        <taxon>environmental samples</taxon>
    </lineage>
</organism>
<accession>A0A6S6SF05</accession>
<proteinExistence type="predicted"/>
<dbReference type="PANTHER" id="PTHR35272:SF3">
    <property type="entry name" value="THIOL:DISULFIDE INTERCHANGE PROTEIN DSBC"/>
    <property type="match status" value="1"/>
</dbReference>